<proteinExistence type="inferred from homology"/>
<gene>
    <name evidence="15" type="ORF">QYM36_008326</name>
</gene>
<dbReference type="Gene3D" id="1.10.510.10">
    <property type="entry name" value="Transferase(Phosphotransferase) domain 1"/>
    <property type="match status" value="1"/>
</dbReference>
<dbReference type="EMBL" id="JAVRJZ010000001">
    <property type="protein sequence ID" value="KAK2727799.1"/>
    <property type="molecule type" value="Genomic_DNA"/>
</dbReference>
<feature type="domain" description="Protein kinase" evidence="14">
    <location>
        <begin position="303"/>
        <end position="643"/>
    </location>
</feature>
<reference evidence="15" key="1">
    <citation type="submission" date="2023-07" db="EMBL/GenBank/DDBJ databases">
        <title>Chromosome-level genome assembly of Artemia franciscana.</title>
        <authorList>
            <person name="Jo E."/>
        </authorList>
    </citation>
    <scope>NUCLEOTIDE SEQUENCE</scope>
    <source>
        <tissue evidence="15">Whole body</tissue>
    </source>
</reference>
<organism evidence="15 16">
    <name type="scientific">Artemia franciscana</name>
    <name type="common">Brine shrimp</name>
    <name type="synonym">Artemia sanfranciscana</name>
    <dbReference type="NCBI Taxonomy" id="6661"/>
    <lineage>
        <taxon>Eukaryota</taxon>
        <taxon>Metazoa</taxon>
        <taxon>Ecdysozoa</taxon>
        <taxon>Arthropoda</taxon>
        <taxon>Crustacea</taxon>
        <taxon>Branchiopoda</taxon>
        <taxon>Anostraca</taxon>
        <taxon>Artemiidae</taxon>
        <taxon>Artemia</taxon>
    </lineage>
</organism>
<dbReference type="Gene3D" id="3.30.200.20">
    <property type="entry name" value="Phosphorylase Kinase, domain 1"/>
    <property type="match status" value="1"/>
</dbReference>
<dbReference type="InterPro" id="IPR017441">
    <property type="entry name" value="Protein_kinase_ATP_BS"/>
</dbReference>
<dbReference type="InterPro" id="IPR008271">
    <property type="entry name" value="Ser/Thr_kinase_AS"/>
</dbReference>
<keyword evidence="5" id="KW-0808">Transferase</keyword>
<accession>A0AA88LI01</accession>
<evidence type="ECO:0000256" key="3">
    <source>
        <dbReference type="ARBA" id="ARBA00022527"/>
    </source>
</evidence>
<dbReference type="Proteomes" id="UP001187531">
    <property type="component" value="Unassembled WGS sequence"/>
</dbReference>
<keyword evidence="7" id="KW-0418">Kinase</keyword>
<name>A0AA88LI01_ARTSF</name>
<evidence type="ECO:0000256" key="9">
    <source>
        <dbReference type="ARBA" id="ARBA00049003"/>
    </source>
</evidence>
<dbReference type="GO" id="GO:0005524">
    <property type="term" value="F:ATP binding"/>
    <property type="evidence" value="ECO:0007669"/>
    <property type="project" value="UniProtKB-UniRule"/>
</dbReference>
<dbReference type="InterPro" id="IPR011009">
    <property type="entry name" value="Kinase-like_dom_sf"/>
</dbReference>
<comment type="caution">
    <text evidence="15">The sequence shown here is derived from an EMBL/GenBank/DDBJ whole genome shotgun (WGS) entry which is preliminary data.</text>
</comment>
<dbReference type="GO" id="GO:0004712">
    <property type="term" value="F:protein serine/threonine/tyrosine kinase activity"/>
    <property type="evidence" value="ECO:0007669"/>
    <property type="project" value="UniProtKB-EC"/>
</dbReference>
<evidence type="ECO:0000256" key="5">
    <source>
        <dbReference type="ARBA" id="ARBA00022679"/>
    </source>
</evidence>
<dbReference type="FunFam" id="1.10.510.10:FF:000112">
    <property type="entry name" value="Putative dual specificity tyrosine-phosphorylation-regulated kinase 2"/>
    <property type="match status" value="1"/>
</dbReference>
<dbReference type="FunFam" id="3.30.200.20:FF:000127">
    <property type="entry name" value="Putative dual specificity tyrosine-phosphorylation-regulated kinase 2"/>
    <property type="match status" value="1"/>
</dbReference>
<dbReference type="PANTHER" id="PTHR24058">
    <property type="entry name" value="DUAL SPECIFICITY PROTEIN KINASE"/>
    <property type="match status" value="1"/>
</dbReference>
<feature type="region of interest" description="Disordered" evidence="13">
    <location>
        <begin position="648"/>
        <end position="670"/>
    </location>
</feature>
<dbReference type="EC" id="2.7.12.1" evidence="2"/>
<dbReference type="InterPro" id="IPR000719">
    <property type="entry name" value="Prot_kinase_dom"/>
</dbReference>
<comment type="catalytic activity">
    <reaction evidence="9">
        <text>L-seryl-[protein] + ATP = O-phospho-L-seryl-[protein] + ADP + H(+)</text>
        <dbReference type="Rhea" id="RHEA:17989"/>
        <dbReference type="Rhea" id="RHEA-COMP:9863"/>
        <dbReference type="Rhea" id="RHEA-COMP:11604"/>
        <dbReference type="ChEBI" id="CHEBI:15378"/>
        <dbReference type="ChEBI" id="CHEBI:29999"/>
        <dbReference type="ChEBI" id="CHEBI:30616"/>
        <dbReference type="ChEBI" id="CHEBI:83421"/>
        <dbReference type="ChEBI" id="CHEBI:456216"/>
        <dbReference type="EC" id="2.7.12.1"/>
    </reaction>
</comment>
<evidence type="ECO:0000256" key="2">
    <source>
        <dbReference type="ARBA" id="ARBA00013203"/>
    </source>
</evidence>
<dbReference type="PANTHER" id="PTHR24058:SF112">
    <property type="entry name" value="DUAL SPECIFICITY TYROSINE-PHOSPHORYLATION-REGULATED KINASE 3 HOMOLOG-RELATED"/>
    <property type="match status" value="1"/>
</dbReference>
<evidence type="ECO:0000256" key="1">
    <source>
        <dbReference type="ARBA" id="ARBA00008867"/>
    </source>
</evidence>
<dbReference type="InterPro" id="IPR050494">
    <property type="entry name" value="Ser_Thr_dual-spec_kinase"/>
</dbReference>
<keyword evidence="16" id="KW-1185">Reference proteome</keyword>
<dbReference type="SMART" id="SM00220">
    <property type="entry name" value="S_TKc"/>
    <property type="match status" value="1"/>
</dbReference>
<keyword evidence="4" id="KW-0597">Phosphoprotein</keyword>
<evidence type="ECO:0000256" key="10">
    <source>
        <dbReference type="ARBA" id="ARBA00049308"/>
    </source>
</evidence>
<feature type="region of interest" description="Disordered" evidence="13">
    <location>
        <begin position="562"/>
        <end position="610"/>
    </location>
</feature>
<dbReference type="AlphaFoldDB" id="A0AA88LI01"/>
<dbReference type="GO" id="GO:0005737">
    <property type="term" value="C:cytoplasm"/>
    <property type="evidence" value="ECO:0007669"/>
    <property type="project" value="TreeGrafter"/>
</dbReference>
<dbReference type="GO" id="GO:0004674">
    <property type="term" value="F:protein serine/threonine kinase activity"/>
    <property type="evidence" value="ECO:0007669"/>
    <property type="project" value="UniProtKB-KW"/>
</dbReference>
<dbReference type="Pfam" id="PF00069">
    <property type="entry name" value="Pkinase"/>
    <property type="match status" value="1"/>
</dbReference>
<dbReference type="InterPro" id="IPR042521">
    <property type="entry name" value="DYRK"/>
</dbReference>
<keyword evidence="6 12" id="KW-0547">Nucleotide-binding</keyword>
<dbReference type="PROSITE" id="PS00107">
    <property type="entry name" value="PROTEIN_KINASE_ATP"/>
    <property type="match status" value="1"/>
</dbReference>
<dbReference type="GO" id="GO:0005634">
    <property type="term" value="C:nucleus"/>
    <property type="evidence" value="ECO:0007669"/>
    <property type="project" value="TreeGrafter"/>
</dbReference>
<evidence type="ECO:0000313" key="16">
    <source>
        <dbReference type="Proteomes" id="UP001187531"/>
    </source>
</evidence>
<keyword evidence="3" id="KW-0723">Serine/threonine-protein kinase</keyword>
<evidence type="ECO:0000256" key="11">
    <source>
        <dbReference type="ARBA" id="ARBA00051680"/>
    </source>
</evidence>
<dbReference type="PROSITE" id="PS00108">
    <property type="entry name" value="PROTEIN_KINASE_ST"/>
    <property type="match status" value="1"/>
</dbReference>
<feature type="binding site" evidence="12">
    <location>
        <position position="332"/>
    </location>
    <ligand>
        <name>ATP</name>
        <dbReference type="ChEBI" id="CHEBI:30616"/>
    </ligand>
</feature>
<evidence type="ECO:0000259" key="14">
    <source>
        <dbReference type="PROSITE" id="PS50011"/>
    </source>
</evidence>
<dbReference type="Gene3D" id="3.30.10.30">
    <property type="entry name" value="DYRK"/>
    <property type="match status" value="1"/>
</dbReference>
<evidence type="ECO:0000256" key="13">
    <source>
        <dbReference type="SAM" id="MobiDB-lite"/>
    </source>
</evidence>
<evidence type="ECO:0000256" key="8">
    <source>
        <dbReference type="ARBA" id="ARBA00022840"/>
    </source>
</evidence>
<comment type="catalytic activity">
    <reaction evidence="11">
        <text>L-tyrosyl-[protein] + ATP = O-phospho-L-tyrosyl-[protein] + ADP + H(+)</text>
        <dbReference type="Rhea" id="RHEA:10596"/>
        <dbReference type="Rhea" id="RHEA-COMP:10136"/>
        <dbReference type="Rhea" id="RHEA-COMP:20101"/>
        <dbReference type="ChEBI" id="CHEBI:15378"/>
        <dbReference type="ChEBI" id="CHEBI:30616"/>
        <dbReference type="ChEBI" id="CHEBI:46858"/>
        <dbReference type="ChEBI" id="CHEBI:61978"/>
        <dbReference type="ChEBI" id="CHEBI:456216"/>
        <dbReference type="EC" id="2.7.12.1"/>
    </reaction>
</comment>
<comment type="catalytic activity">
    <reaction evidence="10">
        <text>L-threonyl-[protein] + ATP = O-phospho-L-threonyl-[protein] + ADP + H(+)</text>
        <dbReference type="Rhea" id="RHEA:46608"/>
        <dbReference type="Rhea" id="RHEA-COMP:11060"/>
        <dbReference type="Rhea" id="RHEA-COMP:11605"/>
        <dbReference type="ChEBI" id="CHEBI:15378"/>
        <dbReference type="ChEBI" id="CHEBI:30013"/>
        <dbReference type="ChEBI" id="CHEBI:30616"/>
        <dbReference type="ChEBI" id="CHEBI:61977"/>
        <dbReference type="ChEBI" id="CHEBI:456216"/>
        <dbReference type="EC" id="2.7.12.1"/>
    </reaction>
</comment>
<dbReference type="GO" id="GO:0005856">
    <property type="term" value="C:cytoskeleton"/>
    <property type="evidence" value="ECO:0007669"/>
    <property type="project" value="TreeGrafter"/>
</dbReference>
<dbReference type="PROSITE" id="PS50011">
    <property type="entry name" value="PROTEIN_KINASE_DOM"/>
    <property type="match status" value="1"/>
</dbReference>
<evidence type="ECO:0000256" key="12">
    <source>
        <dbReference type="PROSITE-ProRule" id="PRU10141"/>
    </source>
</evidence>
<sequence length="783" mass="86582">MSIGYFTQWGGLPAVVNETPSESPLNVVEKPILYSLNPALHHIPVNHIAVDNLVGYPKPFDHNYAFGFGVEPVLALPTPPTTQVTIEEPNFSTGSYQGLFPATHIRPTPELPKIHDPVLQQLTIIFHEQRQAQQGLSAVYNFGGSFMPPSARNSGSVYVPSSARNSGNLYVPPSARNSGNVYVPPSVRTSTGPIIAPQTVMRGESPVLDVRLQNNRSSLTTDVSQSQSAGKRLGGPWRPEKVLKVYKNVLSVFESTEILNFTQVFYIGTSAKKRPGMPTNNFGFDDDQDSYIHVPHDHIAYRYEVIKVIGKGSFGQVVKAYDHKKHIYVALKMVRNQPRFHRQAQEEIKILEHLREHDKENKMNVIHLYDCFMFRNHVCITFELLSINLYELIKKNKFQGFSLQLVRKFAHSLLLCLDGLSKSKIIHCDMKPENVLLKQQGRSGIKVIDFGSSCYENQRVYTYIQSRFYRAPEVILGLRYGLPIDMWSLGCILAELHLGFPLLPGEDEGDQLACMMELLDMPPPRLLEGSKRSKLFVNSKGYPRYCTATTSITGQVILSGGISRRGKHRGPPGSKSLAMALKGKTNKSTSSSSEVIIDGESSTDPLSDMSEDETLFMDFINRCLDWDPQTRMTPEEALRHSWLRRRLPRPPSEKSVTESSTPPRIGTYMGVSNSANSSIISNSGEDPNNPDIIIIGGNINGTAVETTGSTSGSMSSIPAAVSKTIIVPASGHSMVTRSFARRALFSDTNGHSVSTDNLVCSGAAKQNRFTLDGSKLPSLGLQS</sequence>
<protein>
    <recommendedName>
        <fullName evidence="2">dual-specificity kinase</fullName>
        <ecNumber evidence="2">2.7.12.1</ecNumber>
    </recommendedName>
</protein>
<evidence type="ECO:0000256" key="7">
    <source>
        <dbReference type="ARBA" id="ARBA00022777"/>
    </source>
</evidence>
<evidence type="ECO:0000256" key="6">
    <source>
        <dbReference type="ARBA" id="ARBA00022741"/>
    </source>
</evidence>
<dbReference type="SUPFAM" id="SSF56112">
    <property type="entry name" value="Protein kinase-like (PK-like)"/>
    <property type="match status" value="1"/>
</dbReference>
<keyword evidence="8 12" id="KW-0067">ATP-binding</keyword>
<evidence type="ECO:0000313" key="15">
    <source>
        <dbReference type="EMBL" id="KAK2727799.1"/>
    </source>
</evidence>
<comment type="similarity">
    <text evidence="1">Belongs to the protein kinase superfamily. CMGC Ser/Thr protein kinase family. MNB/DYRK subfamily.</text>
</comment>
<evidence type="ECO:0000256" key="4">
    <source>
        <dbReference type="ARBA" id="ARBA00022553"/>
    </source>
</evidence>